<name>A0A6G1L7I1_9PEZI</name>
<keyword evidence="4" id="KW-1185">Reference proteome</keyword>
<sequence>MATANALASLPEHGRPSTALKVVDSKLSSEEDSQALHTGESDSHLDLQRQDSEVADTFNHRQAEVDEVTKEAVALAKRHEEEIARLQAEAIAKQQAEIKQEADALAQRHAEENERLQADKLARRMVEEEETARKEQAQARRRRERAEAILLRREQEFERNRALAARGGRPTRNEEGDSSGADDAGEKKSNGGTIIKNLFHGRSGSTSSKSDKNHYRQLSQSPETSHILQKDSRSKQRAASQSQAREADLADFLNKGPPVPLKPFTPEKSLPIPLQTPLQRKPVPRPGDESKGAANNGFPQRTTSLTKRANPTASKAPTPTSATPDIHTAEAPLIGPKPVPPTSDIGIDHIRRVSLDTSTPPPSAPLNPTPAAAQTPEPFKVVPPTPRPSAAPPATTEERPLPLPPGSTPPAPPHHRRLRSIIANANAARDDAVVEAAKLKERVTDAQTERDEARAEVGRVKEVLGKLLEELKGAEKLFDVFGAVTRTEAALDM</sequence>
<feature type="region of interest" description="Disordered" evidence="2">
    <location>
        <begin position="99"/>
        <end position="414"/>
    </location>
</feature>
<evidence type="ECO:0000256" key="2">
    <source>
        <dbReference type="SAM" id="MobiDB-lite"/>
    </source>
</evidence>
<evidence type="ECO:0000313" key="3">
    <source>
        <dbReference type="EMBL" id="KAF2768827.1"/>
    </source>
</evidence>
<protein>
    <submittedName>
        <fullName evidence="3">Uncharacterized protein</fullName>
    </submittedName>
</protein>
<feature type="coiled-coil region" evidence="1">
    <location>
        <begin position="422"/>
        <end position="470"/>
    </location>
</feature>
<feature type="compositionally biased region" description="Basic and acidic residues" evidence="2">
    <location>
        <begin position="99"/>
        <end position="161"/>
    </location>
</feature>
<feature type="compositionally biased region" description="Pro residues" evidence="2">
    <location>
        <begin position="401"/>
        <end position="412"/>
    </location>
</feature>
<feature type="compositionally biased region" description="Low complexity" evidence="2">
    <location>
        <begin position="309"/>
        <end position="324"/>
    </location>
</feature>
<feature type="compositionally biased region" description="Pro residues" evidence="2">
    <location>
        <begin position="381"/>
        <end position="391"/>
    </location>
</feature>
<dbReference type="AlphaFoldDB" id="A0A6G1L7I1"/>
<keyword evidence="1" id="KW-0175">Coiled coil</keyword>
<feature type="compositionally biased region" description="Polar residues" evidence="2">
    <location>
        <begin position="216"/>
        <end position="227"/>
    </location>
</feature>
<accession>A0A6G1L7I1</accession>
<dbReference type="OrthoDB" id="10448865at2759"/>
<proteinExistence type="predicted"/>
<feature type="compositionally biased region" description="Polar residues" evidence="2">
    <location>
        <begin position="297"/>
        <end position="307"/>
    </location>
</feature>
<reference evidence="3" key="1">
    <citation type="journal article" date="2020" name="Stud. Mycol.">
        <title>101 Dothideomycetes genomes: a test case for predicting lifestyles and emergence of pathogens.</title>
        <authorList>
            <person name="Haridas S."/>
            <person name="Albert R."/>
            <person name="Binder M."/>
            <person name="Bloem J."/>
            <person name="Labutti K."/>
            <person name="Salamov A."/>
            <person name="Andreopoulos B."/>
            <person name="Baker S."/>
            <person name="Barry K."/>
            <person name="Bills G."/>
            <person name="Bluhm B."/>
            <person name="Cannon C."/>
            <person name="Castanera R."/>
            <person name="Culley D."/>
            <person name="Daum C."/>
            <person name="Ezra D."/>
            <person name="Gonzalez J."/>
            <person name="Henrissat B."/>
            <person name="Kuo A."/>
            <person name="Liang C."/>
            <person name="Lipzen A."/>
            <person name="Lutzoni F."/>
            <person name="Magnuson J."/>
            <person name="Mondo S."/>
            <person name="Nolan M."/>
            <person name="Ohm R."/>
            <person name="Pangilinan J."/>
            <person name="Park H.-J."/>
            <person name="Ramirez L."/>
            <person name="Alfaro M."/>
            <person name="Sun H."/>
            <person name="Tritt A."/>
            <person name="Yoshinaga Y."/>
            <person name="Zwiers L.-H."/>
            <person name="Turgeon B."/>
            <person name="Goodwin S."/>
            <person name="Spatafora J."/>
            <person name="Crous P."/>
            <person name="Grigoriev I."/>
        </authorList>
    </citation>
    <scope>NUCLEOTIDE SEQUENCE</scope>
    <source>
        <strain evidence="3">CBS 116005</strain>
    </source>
</reference>
<evidence type="ECO:0000256" key="1">
    <source>
        <dbReference type="SAM" id="Coils"/>
    </source>
</evidence>
<gene>
    <name evidence="3" type="ORF">EJ03DRAFT_351839</name>
</gene>
<dbReference type="EMBL" id="ML995840">
    <property type="protein sequence ID" value="KAF2768827.1"/>
    <property type="molecule type" value="Genomic_DNA"/>
</dbReference>
<feature type="compositionally biased region" description="Pro residues" evidence="2">
    <location>
        <begin position="359"/>
        <end position="368"/>
    </location>
</feature>
<organism evidence="3 4">
    <name type="scientific">Teratosphaeria nubilosa</name>
    <dbReference type="NCBI Taxonomy" id="161662"/>
    <lineage>
        <taxon>Eukaryota</taxon>
        <taxon>Fungi</taxon>
        <taxon>Dikarya</taxon>
        <taxon>Ascomycota</taxon>
        <taxon>Pezizomycotina</taxon>
        <taxon>Dothideomycetes</taxon>
        <taxon>Dothideomycetidae</taxon>
        <taxon>Mycosphaerellales</taxon>
        <taxon>Teratosphaeriaceae</taxon>
        <taxon>Teratosphaeria</taxon>
    </lineage>
</organism>
<feature type="region of interest" description="Disordered" evidence="2">
    <location>
        <begin position="1"/>
        <end position="46"/>
    </location>
</feature>
<dbReference type="Proteomes" id="UP000799436">
    <property type="component" value="Unassembled WGS sequence"/>
</dbReference>
<evidence type="ECO:0000313" key="4">
    <source>
        <dbReference type="Proteomes" id="UP000799436"/>
    </source>
</evidence>